<dbReference type="InterPro" id="IPR016143">
    <property type="entry name" value="Citrate_synth-like_sm_a-sub"/>
</dbReference>
<dbReference type="Gene3D" id="1.10.580.10">
    <property type="entry name" value="Citrate Synthase, domain 1"/>
    <property type="match status" value="1"/>
</dbReference>
<name>A0A369AJZ4_9BURK</name>
<evidence type="ECO:0000256" key="2">
    <source>
        <dbReference type="ARBA" id="ARBA00010566"/>
    </source>
</evidence>
<dbReference type="Proteomes" id="UP000252174">
    <property type="component" value="Unassembled WGS sequence"/>
</dbReference>
<dbReference type="GO" id="GO:0005829">
    <property type="term" value="C:cytosol"/>
    <property type="evidence" value="ECO:0007669"/>
    <property type="project" value="TreeGrafter"/>
</dbReference>
<dbReference type="NCBIfam" id="NF004868">
    <property type="entry name" value="PRK06224.1-5"/>
    <property type="match status" value="1"/>
</dbReference>
<keyword evidence="6" id="KW-1185">Reference proteome</keyword>
<evidence type="ECO:0000256" key="1">
    <source>
        <dbReference type="ARBA" id="ARBA00004751"/>
    </source>
</evidence>
<dbReference type="InterPro" id="IPR036969">
    <property type="entry name" value="Citrate_synthase_sf"/>
</dbReference>
<reference evidence="5 6" key="1">
    <citation type="submission" date="2018-07" db="EMBL/GenBank/DDBJ databases">
        <title>Genomic Encyclopedia of Type Strains, Phase IV (KMG-IV): sequencing the most valuable type-strain genomes for metagenomic binning, comparative biology and taxonomic classification.</title>
        <authorList>
            <person name="Goeker M."/>
        </authorList>
    </citation>
    <scope>NUCLEOTIDE SEQUENCE [LARGE SCALE GENOMIC DNA]</scope>
    <source>
        <strain evidence="5 6">DSM 100911</strain>
    </source>
</reference>
<organism evidence="5 6">
    <name type="scientific">Extensimonas vulgaris</name>
    <dbReference type="NCBI Taxonomy" id="1031594"/>
    <lineage>
        <taxon>Bacteria</taxon>
        <taxon>Pseudomonadati</taxon>
        <taxon>Pseudomonadota</taxon>
        <taxon>Betaproteobacteria</taxon>
        <taxon>Burkholderiales</taxon>
        <taxon>Comamonadaceae</taxon>
        <taxon>Extensimonas</taxon>
    </lineage>
</organism>
<evidence type="ECO:0000313" key="6">
    <source>
        <dbReference type="Proteomes" id="UP000252174"/>
    </source>
</evidence>
<dbReference type="RefSeq" id="WP_114483088.1">
    <property type="nucleotide sequence ID" value="NZ_QPJU01000004.1"/>
</dbReference>
<dbReference type="InterPro" id="IPR002020">
    <property type="entry name" value="Citrate_synthase"/>
</dbReference>
<dbReference type="GO" id="GO:0005975">
    <property type="term" value="P:carbohydrate metabolic process"/>
    <property type="evidence" value="ECO:0007669"/>
    <property type="project" value="TreeGrafter"/>
</dbReference>
<dbReference type="OrthoDB" id="3284791at2"/>
<dbReference type="EC" id="2.3.3.16" evidence="3"/>
<dbReference type="Gene3D" id="1.10.230.10">
    <property type="entry name" value="Cytochrome P450-Terp, domain 2"/>
    <property type="match status" value="1"/>
</dbReference>
<comment type="similarity">
    <text evidence="2">Belongs to the citrate synthase family.</text>
</comment>
<evidence type="ECO:0000256" key="3">
    <source>
        <dbReference type="ARBA" id="ARBA00012972"/>
    </source>
</evidence>
<keyword evidence="4" id="KW-0808">Transferase</keyword>
<protein>
    <recommendedName>
        <fullName evidence="3">citrate synthase (unknown stereospecificity)</fullName>
        <ecNumber evidence="3">2.3.3.16</ecNumber>
    </recommendedName>
</protein>
<proteinExistence type="inferred from homology"/>
<dbReference type="InterPro" id="IPR016142">
    <property type="entry name" value="Citrate_synth-like_lrg_a-sub"/>
</dbReference>
<dbReference type="PANTHER" id="PTHR11739">
    <property type="entry name" value="CITRATE SYNTHASE"/>
    <property type="match status" value="1"/>
</dbReference>
<dbReference type="Pfam" id="PF00285">
    <property type="entry name" value="Citrate_synt"/>
    <property type="match status" value="1"/>
</dbReference>
<sequence>MARKSKPIRSDIAWSTPDRIEVRGKSLPDELLGHIHLGDMAFLQILGRMPTPQESNVFNAIAVTLVEHGITPSALAARLTYAGAPEALQAAVAAGLCGLGSVFVGSTEGTAKMLYEALPPGTQGADLERIAVDTVAAYRARGQIIPGLGHPLHKPVDPRAPRLFQIAKDNGFSGDYIRLEQLICAEAERAAGKSLPVNATGAIGAICCELGLPWKIVRGIGVFARAIGLVGHILEESNNPIAVEIWQRVEDEATQHIRPQS</sequence>
<dbReference type="AlphaFoldDB" id="A0A369AJZ4"/>
<evidence type="ECO:0000256" key="4">
    <source>
        <dbReference type="ARBA" id="ARBA00022679"/>
    </source>
</evidence>
<comment type="caution">
    <text evidence="5">The sequence shown here is derived from an EMBL/GenBank/DDBJ whole genome shotgun (WGS) entry which is preliminary data.</text>
</comment>
<accession>A0A369AJZ4</accession>
<dbReference type="GO" id="GO:0006099">
    <property type="term" value="P:tricarboxylic acid cycle"/>
    <property type="evidence" value="ECO:0007669"/>
    <property type="project" value="UniProtKB-UniPathway"/>
</dbReference>
<gene>
    <name evidence="5" type="ORF">DFR45_10462</name>
</gene>
<dbReference type="CDD" id="cd06100">
    <property type="entry name" value="CCL_ACL-C"/>
    <property type="match status" value="1"/>
</dbReference>
<dbReference type="SUPFAM" id="SSF48256">
    <property type="entry name" value="Citrate synthase"/>
    <property type="match status" value="1"/>
</dbReference>
<dbReference type="EMBL" id="QPJU01000004">
    <property type="protein sequence ID" value="RCX09702.1"/>
    <property type="molecule type" value="Genomic_DNA"/>
</dbReference>
<dbReference type="GO" id="GO:0036440">
    <property type="term" value="F:citrate synthase activity"/>
    <property type="evidence" value="ECO:0007669"/>
    <property type="project" value="UniProtKB-EC"/>
</dbReference>
<evidence type="ECO:0000313" key="5">
    <source>
        <dbReference type="EMBL" id="RCX09702.1"/>
    </source>
</evidence>
<dbReference type="UniPathway" id="UPA00223">
    <property type="reaction ID" value="UER00717"/>
</dbReference>
<dbReference type="PANTHER" id="PTHR11739:SF4">
    <property type="entry name" value="CITRATE SYNTHASE, PEROXISOMAL"/>
    <property type="match status" value="1"/>
</dbReference>
<comment type="pathway">
    <text evidence="1">Carbohydrate metabolism; tricarboxylic acid cycle; isocitrate from oxaloacetate: step 1/2.</text>
</comment>